<protein>
    <submittedName>
        <fullName evidence="1">Uncharacterized protein</fullName>
    </submittedName>
</protein>
<sequence length="549" mass="63851">MLTYTQDIKEQSRIEVWSRAVRKLTVDREKQKILDTNYIRRLWDYAFDEQMKNCQPEERFIDSWVSFSNGLYSSKSPQQLKIAYLCGPEPENDLSIMLELGIQIENVWAIEADTKSYSAALKSVRDKYPTLKIFKGAIAQLMSITSFKFDIIYLDFTAPLFSKEAKPLLTINAVFEHDALSDLGILVINSSLPEKTDENINFLASYFRSHPFLENSIYSGDMSDSFFVEGADCHGYISDDEDEDEDDDDDDDDKSFKELIKQNFECAYNAFSTHYPTIMASYIQPILRVGNNTTLKNMFFSKSDVNIKNSIVQMETMPDYENEELPKGGEVFENHEDYPIWNFLIRLKDSEDSLSKYWHQQFITKNKQLSVFDGVKHYDLLRTAKYSYEDILSEDLSKSINKVIHALKDPHGGVFCDVPLPHLWIELALNHLGNAYHANTNSHWRAKYKAKTRDMYLDLFVFDNCRALYEWLPMINLYGEDMSTVERQIIVRACMDAITKQNHHSSFFSYYGANLIGVGTKRWADFGELQERHDLNELYENELSQLLEK</sequence>
<reference evidence="1 2" key="1">
    <citation type="submission" date="2019-12" db="EMBL/GenBank/DDBJ databases">
        <title>complete genome sequences of Aeromonas caviae str. WP2-W18-ESBL-01 isolated from wastewater treatment plant effluent.</title>
        <authorList>
            <person name="Sekizuka T."/>
            <person name="Itokawa K."/>
            <person name="Yatsu K."/>
            <person name="Inamine Y."/>
            <person name="Kuroda M."/>
        </authorList>
    </citation>
    <scope>NUCLEOTIDE SEQUENCE [LARGE SCALE GENOMIC DNA]</scope>
    <source>
        <strain evidence="1 2">WP2-W18-ESBL-01</strain>
    </source>
</reference>
<evidence type="ECO:0000313" key="1">
    <source>
        <dbReference type="EMBL" id="BBQ29143.1"/>
    </source>
</evidence>
<name>A0A6S4TPR5_AERCA</name>
<dbReference type="Proteomes" id="UP000515756">
    <property type="component" value="Chromosome"/>
</dbReference>
<accession>A0A6S4TPR5</accession>
<organism evidence="1 2">
    <name type="scientific">Aeromonas caviae</name>
    <name type="common">Aeromonas punctata</name>
    <dbReference type="NCBI Taxonomy" id="648"/>
    <lineage>
        <taxon>Bacteria</taxon>
        <taxon>Pseudomonadati</taxon>
        <taxon>Pseudomonadota</taxon>
        <taxon>Gammaproteobacteria</taxon>
        <taxon>Aeromonadales</taxon>
        <taxon>Aeromonadaceae</taxon>
        <taxon>Aeromonas</taxon>
    </lineage>
</organism>
<proteinExistence type="predicted"/>
<dbReference type="RefSeq" id="WP_182935818.1">
    <property type="nucleotide sequence ID" value="NZ_AP021927.1"/>
</dbReference>
<dbReference type="EMBL" id="AP021927">
    <property type="protein sequence ID" value="BBQ29143.1"/>
    <property type="molecule type" value="Genomic_DNA"/>
</dbReference>
<gene>
    <name evidence="1" type="ORF">WP2W18E01_07250</name>
</gene>
<evidence type="ECO:0000313" key="2">
    <source>
        <dbReference type="Proteomes" id="UP000515756"/>
    </source>
</evidence>
<dbReference type="AlphaFoldDB" id="A0A6S4TPR5"/>